<dbReference type="Gene3D" id="3.40.50.300">
    <property type="entry name" value="P-loop containing nucleotide triphosphate hydrolases"/>
    <property type="match status" value="1"/>
</dbReference>
<dbReference type="InterPro" id="IPR027417">
    <property type="entry name" value="P-loop_NTPase"/>
</dbReference>
<evidence type="ECO:0000256" key="4">
    <source>
        <dbReference type="ARBA" id="ARBA00022840"/>
    </source>
</evidence>
<dbReference type="PROSITE" id="PS50893">
    <property type="entry name" value="ABC_TRANSPORTER_2"/>
    <property type="match status" value="1"/>
</dbReference>
<evidence type="ECO:0000256" key="1">
    <source>
        <dbReference type="ARBA" id="ARBA00005417"/>
    </source>
</evidence>
<dbReference type="GO" id="GO:0005524">
    <property type="term" value="F:ATP binding"/>
    <property type="evidence" value="ECO:0007669"/>
    <property type="project" value="UniProtKB-KW"/>
</dbReference>
<dbReference type="GO" id="GO:0016020">
    <property type="term" value="C:membrane"/>
    <property type="evidence" value="ECO:0007669"/>
    <property type="project" value="InterPro"/>
</dbReference>
<dbReference type="PANTHER" id="PTHR43869">
    <property type="entry name" value="GLYCINE BETAINE/PROLINE BETAINE TRANSPORT SYSTEM ATP-BINDING PROTEIN PROV"/>
    <property type="match status" value="1"/>
</dbReference>
<reference evidence="6" key="1">
    <citation type="submission" date="2018-05" db="EMBL/GenBank/DDBJ databases">
        <authorList>
            <person name="Lanie J.A."/>
            <person name="Ng W.-L."/>
            <person name="Kazmierczak K.M."/>
            <person name="Andrzejewski T.M."/>
            <person name="Davidsen T.M."/>
            <person name="Wayne K.J."/>
            <person name="Tettelin H."/>
            <person name="Glass J.I."/>
            <person name="Rusch D."/>
            <person name="Podicherti R."/>
            <person name="Tsui H.-C.T."/>
            <person name="Winkler M.E."/>
        </authorList>
    </citation>
    <scope>NUCLEOTIDE SEQUENCE</scope>
</reference>
<accession>A0A381UYK6</accession>
<dbReference type="GO" id="GO:0016887">
    <property type="term" value="F:ATP hydrolysis activity"/>
    <property type="evidence" value="ECO:0007669"/>
    <property type="project" value="InterPro"/>
</dbReference>
<dbReference type="GO" id="GO:0006950">
    <property type="term" value="P:response to stress"/>
    <property type="evidence" value="ECO:0007669"/>
    <property type="project" value="UniProtKB-ARBA"/>
</dbReference>
<dbReference type="InterPro" id="IPR005892">
    <property type="entry name" value="Gly-betaine_transp_ATP-bd"/>
</dbReference>
<feature type="domain" description="ABC transporter" evidence="5">
    <location>
        <begin position="31"/>
        <end position="267"/>
    </location>
</feature>
<dbReference type="FunFam" id="3.40.50.300:FF:000201">
    <property type="entry name" value="Glycine betaine/L-proline ABC transporter ATP-binding protein"/>
    <property type="match status" value="1"/>
</dbReference>
<name>A0A381UYK6_9ZZZZ</name>
<protein>
    <recommendedName>
        <fullName evidence="5">ABC transporter domain-containing protein</fullName>
    </recommendedName>
</protein>
<dbReference type="InterPro" id="IPR003593">
    <property type="entry name" value="AAA+_ATPase"/>
</dbReference>
<dbReference type="InterPro" id="IPR017871">
    <property type="entry name" value="ABC_transporter-like_CS"/>
</dbReference>
<dbReference type="SUPFAM" id="SSF54631">
    <property type="entry name" value="CBS-domain pair"/>
    <property type="match status" value="1"/>
</dbReference>
<dbReference type="PROSITE" id="PS00211">
    <property type="entry name" value="ABC_TRANSPORTER_1"/>
    <property type="match status" value="1"/>
</dbReference>
<gene>
    <name evidence="6" type="ORF">METZ01_LOCUS85898</name>
</gene>
<dbReference type="GO" id="GO:0031460">
    <property type="term" value="P:glycine betaine transport"/>
    <property type="evidence" value="ECO:0007669"/>
    <property type="project" value="InterPro"/>
</dbReference>
<dbReference type="InterPro" id="IPR051921">
    <property type="entry name" value="ABC_osmolyte_uptake_ATP-bind"/>
</dbReference>
<dbReference type="NCBIfam" id="TIGR01186">
    <property type="entry name" value="proV"/>
    <property type="match status" value="1"/>
</dbReference>
<dbReference type="InterPro" id="IPR003439">
    <property type="entry name" value="ABC_transporter-like_ATP-bd"/>
</dbReference>
<evidence type="ECO:0000256" key="2">
    <source>
        <dbReference type="ARBA" id="ARBA00022448"/>
    </source>
</evidence>
<keyword evidence="2" id="KW-0813">Transport</keyword>
<dbReference type="SMART" id="SM00382">
    <property type="entry name" value="AAA"/>
    <property type="match status" value="1"/>
</dbReference>
<evidence type="ECO:0000313" key="6">
    <source>
        <dbReference type="EMBL" id="SVA33044.1"/>
    </source>
</evidence>
<dbReference type="PANTHER" id="PTHR43869:SF1">
    <property type="entry name" value="GLYCINE BETAINE_PROLINE BETAINE TRANSPORT SYSTEM ATP-BINDING PROTEIN PROV"/>
    <property type="match status" value="1"/>
</dbReference>
<keyword evidence="4" id="KW-0067">ATP-binding</keyword>
<dbReference type="Pfam" id="PF00005">
    <property type="entry name" value="ABC_tran"/>
    <property type="match status" value="1"/>
</dbReference>
<sequence>MSEDIKIKISNLTKIFGPKAKSILQYVDNGMSKDDLLKEHKHVLGLSNINLELRNKNIEVIMGLSGSGKSTLIRHINRLIDPTAGSITVGGEDIIGMSKEKLRQFRQQKTAMVFQSFALLPHKTVMDNVCYGIFLQGVAGDEAHQRAKKWIDRVGLSGYEDRYPSQLSGGMKQRVGLARALTCDTEILMMDEAFSALDPLIRSDMQDLLLELQKELHKSIIFITHDLDEALKIGDRIAILNGGLLVQHGTSQDILMNPADDYVRDFVKKVNRSHVLHAKSVMNDNKPDNNKAKVIVNPEDSIDNVLCEILRSDAEYAVVQDSKGTEVGYLNKKDIAEVVRPLVAD</sequence>
<dbReference type="InterPro" id="IPR046342">
    <property type="entry name" value="CBS_dom_sf"/>
</dbReference>
<dbReference type="SUPFAM" id="SSF52540">
    <property type="entry name" value="P-loop containing nucleoside triphosphate hydrolases"/>
    <property type="match status" value="1"/>
</dbReference>
<evidence type="ECO:0000256" key="3">
    <source>
        <dbReference type="ARBA" id="ARBA00022741"/>
    </source>
</evidence>
<organism evidence="6">
    <name type="scientific">marine metagenome</name>
    <dbReference type="NCBI Taxonomy" id="408172"/>
    <lineage>
        <taxon>unclassified sequences</taxon>
        <taxon>metagenomes</taxon>
        <taxon>ecological metagenomes</taxon>
    </lineage>
</organism>
<dbReference type="EMBL" id="UINC01007389">
    <property type="protein sequence ID" value="SVA33044.1"/>
    <property type="molecule type" value="Genomic_DNA"/>
</dbReference>
<keyword evidence="3" id="KW-0547">Nucleotide-binding</keyword>
<dbReference type="AlphaFoldDB" id="A0A381UYK6"/>
<comment type="similarity">
    <text evidence="1">Belongs to the ABC transporter superfamily.</text>
</comment>
<proteinExistence type="inferred from homology"/>
<evidence type="ECO:0000259" key="5">
    <source>
        <dbReference type="PROSITE" id="PS50893"/>
    </source>
</evidence>